<dbReference type="InterPro" id="IPR009826">
    <property type="entry name" value="DNA_circ_N"/>
</dbReference>
<gene>
    <name evidence="2" type="ORF">F6Q06_08650</name>
</gene>
<evidence type="ECO:0000313" key="3">
    <source>
        <dbReference type="Proteomes" id="UP001194579"/>
    </source>
</evidence>
<dbReference type="EMBL" id="WABS01000013">
    <property type="protein sequence ID" value="MBI0554557.1"/>
    <property type="molecule type" value="Genomic_DNA"/>
</dbReference>
<dbReference type="PANTHER" id="PTHR37829">
    <property type="entry name" value="PHAGE-LIKE ELEMENT PBSX PROTEIN XKDT"/>
    <property type="match status" value="1"/>
</dbReference>
<sequence length="453" mass="49383">MPLVNDALQSILGGSGNKWRWEDHLHQASFRGVPFAVVAADGTFGRRQAVHEYPYRDSAWIEDIGRSTRKMTLKGFLIQDSAKYNAPDVIKQRESLIAACEALGSGTLIHPTLGELTVSIPEGGLRISESMDSGRIFEFSLTIIESGLKIFAITGNSAAATLVKDGFLKTASTAAITFIAQVKSEMRSVTQAIKTIKNVANFWVNMVNSTVSEVTNLGNTLRSTFGSERYGRYNRGNTDSDNYQSLTNQVMAQGVVDRESILEKTNDVRNASSIDGFADAVNAVVVAILNSSGGLEDRVRALENLTTLNDSTLYATEADRNVSDSAVNFIIVLCTAAMVSAAVEYNPSSSDEVTALQNRVCEKLDDALVNVGNRGEDDVYAQLLELRKAFIDAMRIKSGTLSSLMQVTVPKTLPSLTLANRLYQDATRSDELIQETNPRHPAFMPTTFTALRK</sequence>
<organism evidence="2 3">
    <name type="scientific">Pectobacterium parmentieri</name>
    <dbReference type="NCBI Taxonomy" id="1905730"/>
    <lineage>
        <taxon>Bacteria</taxon>
        <taxon>Pseudomonadati</taxon>
        <taxon>Pseudomonadota</taxon>
        <taxon>Gammaproteobacteria</taxon>
        <taxon>Enterobacterales</taxon>
        <taxon>Pectobacteriaceae</taxon>
        <taxon>Pectobacterium</taxon>
    </lineage>
</organism>
<dbReference type="RefSeq" id="WP_198339421.1">
    <property type="nucleotide sequence ID" value="NZ_JBBBPJ010000005.1"/>
</dbReference>
<protein>
    <recommendedName>
        <fullName evidence="1">DNA circulation N-terminal domain-containing protein</fullName>
    </recommendedName>
</protein>
<keyword evidence="3" id="KW-1185">Reference proteome</keyword>
<name>A0ABS0RY49_PECPM</name>
<dbReference type="PANTHER" id="PTHR37829:SF3">
    <property type="entry name" value="PROTEIN JAYE-RELATED"/>
    <property type="match status" value="1"/>
</dbReference>
<proteinExistence type="predicted"/>
<comment type="caution">
    <text evidence="2">The sequence shown here is derived from an EMBL/GenBank/DDBJ whole genome shotgun (WGS) entry which is preliminary data.</text>
</comment>
<evidence type="ECO:0000259" key="1">
    <source>
        <dbReference type="Pfam" id="PF07157"/>
    </source>
</evidence>
<feature type="domain" description="DNA circulation N-terminal" evidence="1">
    <location>
        <begin position="25"/>
        <end position="118"/>
    </location>
</feature>
<dbReference type="InterPro" id="IPR052399">
    <property type="entry name" value="Phage_Baseplate_Assmbl_Protein"/>
</dbReference>
<dbReference type="Pfam" id="PF07157">
    <property type="entry name" value="DNA_circ_N"/>
    <property type="match status" value="1"/>
</dbReference>
<accession>A0ABS0RY49</accession>
<evidence type="ECO:0000313" key="2">
    <source>
        <dbReference type="EMBL" id="MBI0554557.1"/>
    </source>
</evidence>
<dbReference type="Proteomes" id="UP001194579">
    <property type="component" value="Unassembled WGS sequence"/>
</dbReference>
<reference evidence="3" key="1">
    <citation type="submission" date="2023-07" db="EMBL/GenBank/DDBJ databases">
        <title>Identification of Pectobacterium versatile causing blackleg of potato from New York State with a whole genome sequencing approach.</title>
        <authorList>
            <person name="Ma X."/>
            <person name="Swingle B."/>
        </authorList>
    </citation>
    <scope>NUCLEOTIDE SEQUENCE [LARGE SCALE GENOMIC DNA]</scope>
    <source>
        <strain evidence="3">NY1588A</strain>
    </source>
</reference>